<organism evidence="1 2">
    <name type="scientific">Cohnella kolymensis</name>
    <dbReference type="NCBI Taxonomy" id="1590652"/>
    <lineage>
        <taxon>Bacteria</taxon>
        <taxon>Bacillati</taxon>
        <taxon>Bacillota</taxon>
        <taxon>Bacilli</taxon>
        <taxon>Bacillales</taxon>
        <taxon>Paenibacillaceae</taxon>
        <taxon>Cohnella</taxon>
    </lineage>
</organism>
<gene>
    <name evidence="1" type="ORF">SD71_03185</name>
</gene>
<reference evidence="1 2" key="1">
    <citation type="submission" date="2014-12" db="EMBL/GenBank/DDBJ databases">
        <title>Draft genome sequence of Cohnella kolymensis strain B-2846.</title>
        <authorList>
            <person name="Karlyshev A.V."/>
            <person name="Kudryashova E.B."/>
        </authorList>
    </citation>
    <scope>NUCLEOTIDE SEQUENCE [LARGE SCALE GENOMIC DNA]</scope>
    <source>
        <strain evidence="1 2">VKM B-2846</strain>
    </source>
</reference>
<protein>
    <recommendedName>
        <fullName evidence="3">Fur-regulated basic protein FbpA</fullName>
    </recommendedName>
</protein>
<name>A0ABR5A998_9BACL</name>
<sequence length="60" mass="7063">MTYIEILGRRSEILKRNISHLMLKKNRCGLGGQESNLYQSMIKELHQNEYQLNAVRNQSN</sequence>
<dbReference type="Proteomes" id="UP000054526">
    <property type="component" value="Unassembled WGS sequence"/>
</dbReference>
<comment type="caution">
    <text evidence="1">The sequence shown here is derived from an EMBL/GenBank/DDBJ whole genome shotgun (WGS) entry which is preliminary data.</text>
</comment>
<accession>A0ABR5A998</accession>
<dbReference type="EMBL" id="JXAL01000001">
    <property type="protein sequence ID" value="KIL37619.1"/>
    <property type="molecule type" value="Genomic_DNA"/>
</dbReference>
<evidence type="ECO:0008006" key="3">
    <source>
        <dbReference type="Google" id="ProtNLM"/>
    </source>
</evidence>
<proteinExistence type="predicted"/>
<keyword evidence="2" id="KW-1185">Reference proteome</keyword>
<evidence type="ECO:0000313" key="1">
    <source>
        <dbReference type="EMBL" id="KIL37619.1"/>
    </source>
</evidence>
<evidence type="ECO:0000313" key="2">
    <source>
        <dbReference type="Proteomes" id="UP000054526"/>
    </source>
</evidence>